<sequence length="281" mass="31698">MSLDGDAATMTATMPPSGKPGHARAQITAKTYRKDRWWVGPVLTTLGLAVFIVYATGRVFQQDHYFVEAHHYLTPFYSPCLALQCEPASAMFGTLPFEFPWFLPYALVSLPFLLLFRFTCYYYRKAYYRSIWQAPTACAVTEPHSSYTGESRWPMVLQNLHRYAFYIAVLISVVNTADAIIPLFHGTGGGFGIGVGNLVLIANVVLLWAYTASCHSCRHAFGGRLKSFGTKPVQYWMWTRISRLNTRHMQFAWITLASLMLTDLYVALVASGTITDLRIFN</sequence>
<comment type="caution">
    <text evidence="3">The sequence shown here is derived from an EMBL/GenBank/DDBJ whole genome shotgun (WGS) entry which is preliminary data.</text>
</comment>
<name>A0A2P8DJG4_9ACTN</name>
<feature type="region of interest" description="Disordered" evidence="1">
    <location>
        <begin position="1"/>
        <end position="23"/>
    </location>
</feature>
<evidence type="ECO:0000313" key="4">
    <source>
        <dbReference type="Proteomes" id="UP000240542"/>
    </source>
</evidence>
<feature type="transmembrane region" description="Helical" evidence="2">
    <location>
        <begin position="190"/>
        <end position="210"/>
    </location>
</feature>
<feature type="transmembrane region" description="Helical" evidence="2">
    <location>
        <begin position="251"/>
        <end position="274"/>
    </location>
</feature>
<keyword evidence="2" id="KW-0812">Transmembrane</keyword>
<evidence type="ECO:0000256" key="1">
    <source>
        <dbReference type="SAM" id="MobiDB-lite"/>
    </source>
</evidence>
<keyword evidence="2" id="KW-1133">Transmembrane helix</keyword>
<keyword evidence="4" id="KW-1185">Reference proteome</keyword>
<evidence type="ECO:0000256" key="2">
    <source>
        <dbReference type="SAM" id="Phobius"/>
    </source>
</evidence>
<accession>A0A2P8DJG4</accession>
<feature type="transmembrane region" description="Helical" evidence="2">
    <location>
        <begin position="163"/>
        <end position="184"/>
    </location>
</feature>
<organism evidence="3 4">
    <name type="scientific">Murinocardiopsis flavida</name>
    <dbReference type="NCBI Taxonomy" id="645275"/>
    <lineage>
        <taxon>Bacteria</taxon>
        <taxon>Bacillati</taxon>
        <taxon>Actinomycetota</taxon>
        <taxon>Actinomycetes</taxon>
        <taxon>Streptosporangiales</taxon>
        <taxon>Nocardiopsidaceae</taxon>
        <taxon>Murinocardiopsis</taxon>
    </lineage>
</organism>
<dbReference type="EMBL" id="PYGA01000008">
    <property type="protein sequence ID" value="PSK97319.1"/>
    <property type="molecule type" value="Genomic_DNA"/>
</dbReference>
<keyword evidence="2" id="KW-0472">Membrane</keyword>
<evidence type="ECO:0000313" key="3">
    <source>
        <dbReference type="EMBL" id="PSK97319.1"/>
    </source>
</evidence>
<reference evidence="3 4" key="1">
    <citation type="submission" date="2018-03" db="EMBL/GenBank/DDBJ databases">
        <title>Genomic Encyclopedia of Archaeal and Bacterial Type Strains, Phase II (KMG-II): from individual species to whole genera.</title>
        <authorList>
            <person name="Goeker M."/>
        </authorList>
    </citation>
    <scope>NUCLEOTIDE SEQUENCE [LARGE SCALE GENOMIC DNA]</scope>
    <source>
        <strain evidence="3 4">DSM 45312</strain>
    </source>
</reference>
<feature type="transmembrane region" description="Helical" evidence="2">
    <location>
        <begin position="37"/>
        <end position="57"/>
    </location>
</feature>
<protein>
    <submittedName>
        <fullName evidence="3">Uncharacterized protein</fullName>
    </submittedName>
</protein>
<proteinExistence type="predicted"/>
<feature type="transmembrane region" description="Helical" evidence="2">
    <location>
        <begin position="101"/>
        <end position="123"/>
    </location>
</feature>
<dbReference type="Proteomes" id="UP000240542">
    <property type="component" value="Unassembled WGS sequence"/>
</dbReference>
<dbReference type="AlphaFoldDB" id="A0A2P8DJG4"/>
<gene>
    <name evidence="3" type="ORF">CLV63_10837</name>
</gene>